<sequence length="386" mass="42908">MARVSSVICLTLLVTLSIVYETQGTFSLPHYLKNFPKQGKDFEAFADKGMSDFLGDLEGKCPKTAEFKDFFAKLKDYMASFNSGTKDIQVEMSEKSEKLFRAMSAFDTSKGGTSEDSWRLVDGLLSMGKGMIEMKKSGSQEITFEQRKELIGSMVKWSRGIGLFVKTASGQSIDLSSFGIDYDNTVESPIKRAMLETQGTFSLPLYMKNLPKTAQDFEPFAYKGMSHFMDSLESKCPATTEFKDFFVKLEDYMACFKSASSESKQNQVNMSGKSQKLFRAMSLLDGTKGGTSVDSWRMVDGLLSMGKVLVEMKKHGSKEITFEQRKELFGSMVKWARSIGLFAKMASEKKGKSIDLSPFGIDYDNRAGNGKGSIKNGPVQINSSEL</sequence>
<dbReference type="OrthoDB" id="1096228at2759"/>
<evidence type="ECO:0000313" key="3">
    <source>
        <dbReference type="EMBL" id="EOA14988.1"/>
    </source>
</evidence>
<dbReference type="AlphaFoldDB" id="R0GV29"/>
<proteinExistence type="predicted"/>
<dbReference type="EMBL" id="KB870812">
    <property type="protein sequence ID" value="EOA14988.1"/>
    <property type="molecule type" value="Genomic_DNA"/>
</dbReference>
<keyword evidence="2" id="KW-0732">Signal</keyword>
<dbReference type="KEGG" id="crb:17875440"/>
<evidence type="ECO:0000313" key="4">
    <source>
        <dbReference type="Proteomes" id="UP000029121"/>
    </source>
</evidence>
<evidence type="ECO:0000256" key="1">
    <source>
        <dbReference type="SAM" id="MobiDB-lite"/>
    </source>
</evidence>
<dbReference type="eggNOG" id="ENOG502QWGN">
    <property type="taxonomic scope" value="Eukaryota"/>
</dbReference>
<organism evidence="3 4">
    <name type="scientific">Capsella rubella</name>
    <dbReference type="NCBI Taxonomy" id="81985"/>
    <lineage>
        <taxon>Eukaryota</taxon>
        <taxon>Viridiplantae</taxon>
        <taxon>Streptophyta</taxon>
        <taxon>Embryophyta</taxon>
        <taxon>Tracheophyta</taxon>
        <taxon>Spermatophyta</taxon>
        <taxon>Magnoliopsida</taxon>
        <taxon>eudicotyledons</taxon>
        <taxon>Gunneridae</taxon>
        <taxon>Pentapetalae</taxon>
        <taxon>rosids</taxon>
        <taxon>malvids</taxon>
        <taxon>Brassicales</taxon>
        <taxon>Brassicaceae</taxon>
        <taxon>Camelineae</taxon>
        <taxon>Capsella</taxon>
    </lineage>
</organism>
<gene>
    <name evidence="3" type="ORF">CARUB_v10028337mg</name>
</gene>
<protein>
    <recommendedName>
        <fullName evidence="5">DUF1216 domain-containing protein</fullName>
    </recommendedName>
</protein>
<accession>R0GV29</accession>
<feature type="region of interest" description="Disordered" evidence="1">
    <location>
        <begin position="367"/>
        <end position="386"/>
    </location>
</feature>
<dbReference type="PANTHER" id="PTHR31607:SF39">
    <property type="entry name" value="DBJ|BAA95751.1"/>
    <property type="match status" value="1"/>
</dbReference>
<dbReference type="Proteomes" id="UP000029121">
    <property type="component" value="Unassembled WGS sequence"/>
</dbReference>
<name>R0GV29_9BRAS</name>
<dbReference type="PANTHER" id="PTHR31607">
    <property type="entry name" value="DUF1216 DOMAIN-CONTAINING PROTEIN-RELATED"/>
    <property type="match status" value="1"/>
</dbReference>
<keyword evidence="4" id="KW-1185">Reference proteome</keyword>
<evidence type="ECO:0008006" key="5">
    <source>
        <dbReference type="Google" id="ProtNLM"/>
    </source>
</evidence>
<feature type="chain" id="PRO_5004342220" description="DUF1216 domain-containing protein" evidence="2">
    <location>
        <begin position="25"/>
        <end position="386"/>
    </location>
</feature>
<reference evidence="4" key="1">
    <citation type="journal article" date="2013" name="Nat. Genet.">
        <title>The Capsella rubella genome and the genomic consequences of rapid mating system evolution.</title>
        <authorList>
            <person name="Slotte T."/>
            <person name="Hazzouri K.M."/>
            <person name="Agren J.A."/>
            <person name="Koenig D."/>
            <person name="Maumus F."/>
            <person name="Guo Y.L."/>
            <person name="Steige K."/>
            <person name="Platts A.E."/>
            <person name="Escobar J.S."/>
            <person name="Newman L.K."/>
            <person name="Wang W."/>
            <person name="Mandakova T."/>
            <person name="Vello E."/>
            <person name="Smith L.M."/>
            <person name="Henz S.R."/>
            <person name="Steffen J."/>
            <person name="Takuno S."/>
            <person name="Brandvain Y."/>
            <person name="Coop G."/>
            <person name="Andolfatto P."/>
            <person name="Hu T.T."/>
            <person name="Blanchette M."/>
            <person name="Clark R.M."/>
            <person name="Quesneville H."/>
            <person name="Nordborg M."/>
            <person name="Gaut B.S."/>
            <person name="Lysak M.A."/>
            <person name="Jenkins J."/>
            <person name="Grimwood J."/>
            <person name="Chapman J."/>
            <person name="Prochnik S."/>
            <person name="Shu S."/>
            <person name="Rokhsar D."/>
            <person name="Schmutz J."/>
            <person name="Weigel D."/>
            <person name="Wright S.I."/>
        </authorList>
    </citation>
    <scope>NUCLEOTIDE SEQUENCE [LARGE SCALE GENOMIC DNA]</scope>
    <source>
        <strain evidence="4">cv. Monte Gargano</strain>
    </source>
</reference>
<feature type="signal peptide" evidence="2">
    <location>
        <begin position="1"/>
        <end position="24"/>
    </location>
</feature>
<evidence type="ECO:0000256" key="2">
    <source>
        <dbReference type="SAM" id="SignalP"/>
    </source>
</evidence>